<proteinExistence type="predicted"/>
<gene>
    <name evidence="1" type="ORF">LOAG_15066</name>
</gene>
<dbReference type="EMBL" id="JH712107">
    <property type="protein sequence ID" value="EFO13464.2"/>
    <property type="molecule type" value="Genomic_DNA"/>
</dbReference>
<name>A0A1S0THU6_LOALO</name>
<dbReference type="InParanoid" id="A0A1S0THU6"/>
<dbReference type="RefSeq" id="XP_003150605.2">
    <property type="nucleotide sequence ID" value="XM_003150557.2"/>
</dbReference>
<organism evidence="1">
    <name type="scientific">Loa loa</name>
    <name type="common">Eye worm</name>
    <name type="synonym">Filaria loa</name>
    <dbReference type="NCBI Taxonomy" id="7209"/>
    <lineage>
        <taxon>Eukaryota</taxon>
        <taxon>Metazoa</taxon>
        <taxon>Ecdysozoa</taxon>
        <taxon>Nematoda</taxon>
        <taxon>Chromadorea</taxon>
        <taxon>Rhabditida</taxon>
        <taxon>Spirurina</taxon>
        <taxon>Spiruromorpha</taxon>
        <taxon>Filarioidea</taxon>
        <taxon>Onchocercidae</taxon>
        <taxon>Loa</taxon>
    </lineage>
</organism>
<dbReference type="CTD" id="9952550"/>
<protein>
    <submittedName>
        <fullName evidence="1">Uncharacterized protein</fullName>
    </submittedName>
</protein>
<dbReference type="AlphaFoldDB" id="A0A1S0THU6"/>
<dbReference type="GeneID" id="9952550"/>
<sequence>MPISTSNVHGNRAFAKADVHQVMLKNYPLQVQTVCDNEWQQKERISLFSQLICTAPDGNLEGINSNAYLLKSSGYENDCYTT</sequence>
<evidence type="ECO:0000313" key="1">
    <source>
        <dbReference type="EMBL" id="EFO13464.2"/>
    </source>
</evidence>
<dbReference type="KEGG" id="loa:LOAG_15066"/>
<reference evidence="1" key="1">
    <citation type="submission" date="2012-04" db="EMBL/GenBank/DDBJ databases">
        <title>The Genome Sequence of Loa loa.</title>
        <authorList>
            <consortium name="The Broad Institute Genome Sequencing Platform"/>
            <consortium name="Broad Institute Genome Sequencing Center for Infectious Disease"/>
            <person name="Nutman T.B."/>
            <person name="Fink D.L."/>
            <person name="Russ C."/>
            <person name="Young S."/>
            <person name="Zeng Q."/>
            <person name="Gargeya S."/>
            <person name="Alvarado L."/>
            <person name="Berlin A."/>
            <person name="Chapman S.B."/>
            <person name="Chen Z."/>
            <person name="Freedman E."/>
            <person name="Gellesch M."/>
            <person name="Goldberg J."/>
            <person name="Griggs A."/>
            <person name="Gujja S."/>
            <person name="Heilman E.R."/>
            <person name="Heiman D."/>
            <person name="Howarth C."/>
            <person name="Mehta T."/>
            <person name="Neiman D."/>
            <person name="Pearson M."/>
            <person name="Roberts A."/>
            <person name="Saif S."/>
            <person name="Shea T."/>
            <person name="Shenoy N."/>
            <person name="Sisk P."/>
            <person name="Stolte C."/>
            <person name="Sykes S."/>
            <person name="White J."/>
            <person name="Yandava C."/>
            <person name="Haas B."/>
            <person name="Henn M.R."/>
            <person name="Nusbaum C."/>
            <person name="Birren B."/>
        </authorList>
    </citation>
    <scope>NUCLEOTIDE SEQUENCE [LARGE SCALE GENOMIC DNA]</scope>
</reference>
<accession>A0A1S0THU6</accession>